<feature type="compositionally biased region" description="Basic and acidic residues" evidence="12">
    <location>
        <begin position="873"/>
        <end position="886"/>
    </location>
</feature>
<feature type="binding site" evidence="9">
    <location>
        <position position="210"/>
    </location>
    <ligand>
        <name>substrate</name>
    </ligand>
</feature>
<keyword evidence="15" id="KW-1185">Reference proteome</keyword>
<evidence type="ECO:0000256" key="5">
    <source>
        <dbReference type="ARBA" id="ARBA00022793"/>
    </source>
</evidence>
<dbReference type="InterPro" id="IPR014732">
    <property type="entry name" value="OMPdecase"/>
</dbReference>
<comment type="similarity">
    <text evidence="2 10">Belongs to the OMP decarboxylase family.</text>
</comment>
<keyword evidence="11" id="KW-0175">Coiled coil</keyword>
<dbReference type="Proteomes" id="UP000274822">
    <property type="component" value="Unassembled WGS sequence"/>
</dbReference>
<evidence type="ECO:0000256" key="3">
    <source>
        <dbReference type="ARBA" id="ARBA00012321"/>
    </source>
</evidence>
<feature type="binding site" evidence="9">
    <location>
        <position position="292"/>
    </location>
    <ligand>
        <name>substrate</name>
    </ligand>
</feature>
<dbReference type="CDD" id="cd04725">
    <property type="entry name" value="OMP_decarboxylase_like"/>
    <property type="match status" value="1"/>
</dbReference>
<comment type="pathway">
    <text evidence="1 10">Pyrimidine metabolism; UMP biosynthesis via de novo pathway; UMP from orotate: step 2/2.</text>
</comment>
<evidence type="ECO:0000256" key="9">
    <source>
        <dbReference type="PIRSR" id="PIRSR614732-2"/>
    </source>
</evidence>
<evidence type="ECO:0000256" key="10">
    <source>
        <dbReference type="RuleBase" id="RU000512"/>
    </source>
</evidence>
<dbReference type="PROSITE" id="PS00156">
    <property type="entry name" value="OMPDECASE"/>
    <property type="match status" value="1"/>
</dbReference>
<dbReference type="GO" id="GO:0044205">
    <property type="term" value="P:'de novo' UMP biosynthetic process"/>
    <property type="evidence" value="ECO:0007669"/>
    <property type="project" value="UniProtKB-UniPathway"/>
</dbReference>
<evidence type="ECO:0000256" key="11">
    <source>
        <dbReference type="SAM" id="Coils"/>
    </source>
</evidence>
<feature type="binding site" evidence="9">
    <location>
        <position position="291"/>
    </location>
    <ligand>
        <name>substrate</name>
    </ligand>
</feature>
<feature type="active site" description="For OMPdecase activity" evidence="8">
    <location>
        <position position="155"/>
    </location>
</feature>
<keyword evidence="5 10" id="KW-0210">Decarboxylase</keyword>
<accession>A0A433QDW7</accession>
<dbReference type="InterPro" id="IPR013785">
    <property type="entry name" value="Aldolase_TIM"/>
</dbReference>
<dbReference type="GO" id="GO:0006207">
    <property type="term" value="P:'de novo' pyrimidine nucleobase biosynthetic process"/>
    <property type="evidence" value="ECO:0007669"/>
    <property type="project" value="InterPro"/>
</dbReference>
<dbReference type="EMBL" id="RBNJ01007348">
    <property type="protein sequence ID" value="RUS28005.1"/>
    <property type="molecule type" value="Genomic_DNA"/>
</dbReference>
<dbReference type="GO" id="GO:0004590">
    <property type="term" value="F:orotidine-5'-phosphate decarboxylase activity"/>
    <property type="evidence" value="ECO:0007669"/>
    <property type="project" value="UniProtKB-EC"/>
</dbReference>
<dbReference type="PANTHER" id="PTHR19278:SF9">
    <property type="entry name" value="URIDINE 5'-MONOPHOSPHATE SYNTHASE"/>
    <property type="match status" value="1"/>
</dbReference>
<evidence type="ECO:0000313" key="14">
    <source>
        <dbReference type="EMBL" id="RUS28005.1"/>
    </source>
</evidence>
<protein>
    <recommendedName>
        <fullName evidence="4 10">Orotidine 5'-phosphate decarboxylase</fullName>
        <ecNumber evidence="3 10">4.1.1.23</ecNumber>
    </recommendedName>
</protein>
<name>A0A433QDW7_9FUNG</name>
<evidence type="ECO:0000256" key="4">
    <source>
        <dbReference type="ARBA" id="ARBA00021923"/>
    </source>
</evidence>
<feature type="domain" description="Orotidine 5'-phosphate decarboxylase" evidence="13">
    <location>
        <begin position="91"/>
        <end position="308"/>
    </location>
</feature>
<feature type="active site" description="For OMPdecase activity" evidence="8">
    <location>
        <position position="152"/>
    </location>
</feature>
<proteinExistence type="inferred from homology"/>
<dbReference type="FunFam" id="3.20.20.70:FF:000114">
    <property type="entry name" value="Decarboxylase,orotidine phosphate"/>
    <property type="match status" value="1"/>
</dbReference>
<organism evidence="14 15">
    <name type="scientific">Jimgerdemannia flammicorona</name>
    <dbReference type="NCBI Taxonomy" id="994334"/>
    <lineage>
        <taxon>Eukaryota</taxon>
        <taxon>Fungi</taxon>
        <taxon>Fungi incertae sedis</taxon>
        <taxon>Mucoromycota</taxon>
        <taxon>Mucoromycotina</taxon>
        <taxon>Endogonomycetes</taxon>
        <taxon>Endogonales</taxon>
        <taxon>Endogonaceae</taxon>
        <taxon>Jimgerdemannia</taxon>
    </lineage>
</organism>
<dbReference type="InterPro" id="IPR018089">
    <property type="entry name" value="OMPdecase_AS"/>
</dbReference>
<dbReference type="NCBIfam" id="TIGR01740">
    <property type="entry name" value="pyrF"/>
    <property type="match status" value="1"/>
</dbReference>
<gene>
    <name evidence="14" type="ORF">BC938DRAFT_482466</name>
</gene>
<feature type="binding site" evidence="9">
    <location>
        <position position="271"/>
    </location>
    <ligand>
        <name>substrate</name>
    </ligand>
</feature>
<evidence type="ECO:0000256" key="2">
    <source>
        <dbReference type="ARBA" id="ARBA00011018"/>
    </source>
</evidence>
<feature type="binding site" evidence="9">
    <location>
        <position position="97"/>
    </location>
    <ligand>
        <name>substrate</name>
    </ligand>
</feature>
<reference evidence="14 15" key="1">
    <citation type="journal article" date="2018" name="New Phytol.">
        <title>Phylogenomics of Endogonaceae and evolution of mycorrhizas within Mucoromycota.</title>
        <authorList>
            <person name="Chang Y."/>
            <person name="Desiro A."/>
            <person name="Na H."/>
            <person name="Sandor L."/>
            <person name="Lipzen A."/>
            <person name="Clum A."/>
            <person name="Barry K."/>
            <person name="Grigoriev I.V."/>
            <person name="Martin F.M."/>
            <person name="Stajich J.E."/>
            <person name="Smith M.E."/>
            <person name="Bonito G."/>
            <person name="Spatafora J.W."/>
        </authorList>
    </citation>
    <scope>NUCLEOTIDE SEQUENCE [LARGE SCALE GENOMIC DNA]</scope>
    <source>
        <strain evidence="14 15">AD002</strain>
    </source>
</reference>
<evidence type="ECO:0000256" key="7">
    <source>
        <dbReference type="ARBA" id="ARBA00023239"/>
    </source>
</evidence>
<dbReference type="InterPro" id="IPR001754">
    <property type="entry name" value="OMPdeCOase_dom"/>
</dbReference>
<dbReference type="SUPFAM" id="SSF51366">
    <property type="entry name" value="Ribulose-phoshate binding barrel"/>
    <property type="match status" value="1"/>
</dbReference>
<dbReference type="UniPathway" id="UPA00070">
    <property type="reaction ID" value="UER00120"/>
</dbReference>
<dbReference type="SMART" id="SM00934">
    <property type="entry name" value="OMPdecase"/>
    <property type="match status" value="1"/>
</dbReference>
<feature type="region of interest" description="Disordered" evidence="12">
    <location>
        <begin position="873"/>
        <end position="894"/>
    </location>
</feature>
<evidence type="ECO:0000256" key="12">
    <source>
        <dbReference type="SAM" id="MobiDB-lite"/>
    </source>
</evidence>
<feature type="binding site" evidence="9">
    <location>
        <position position="119"/>
    </location>
    <ligand>
        <name>substrate</name>
    </ligand>
</feature>
<comment type="caution">
    <text evidence="14">The sequence shown here is derived from an EMBL/GenBank/DDBJ whole genome shotgun (WGS) entry which is preliminary data.</text>
</comment>
<evidence type="ECO:0000256" key="8">
    <source>
        <dbReference type="PIRSR" id="PIRSR614732-1"/>
    </source>
</evidence>
<dbReference type="PANTHER" id="PTHR19278">
    <property type="entry name" value="OROTATE PHOSPHORIBOSYLTRANSFERASE"/>
    <property type="match status" value="1"/>
</dbReference>
<dbReference type="Pfam" id="PF00215">
    <property type="entry name" value="OMPdecase"/>
    <property type="match status" value="1"/>
</dbReference>
<evidence type="ECO:0000256" key="1">
    <source>
        <dbReference type="ARBA" id="ARBA00004861"/>
    </source>
</evidence>
<evidence type="ECO:0000256" key="6">
    <source>
        <dbReference type="ARBA" id="ARBA00022975"/>
    </source>
</evidence>
<keyword evidence="6 10" id="KW-0665">Pyrimidine biosynthesis</keyword>
<keyword evidence="7 10" id="KW-0456">Lyase</keyword>
<comment type="catalytic activity">
    <reaction evidence="10">
        <text>orotidine 5'-phosphate + H(+) = UMP + CO2</text>
        <dbReference type="Rhea" id="RHEA:11596"/>
        <dbReference type="ChEBI" id="CHEBI:15378"/>
        <dbReference type="ChEBI" id="CHEBI:16526"/>
        <dbReference type="ChEBI" id="CHEBI:57538"/>
        <dbReference type="ChEBI" id="CHEBI:57865"/>
        <dbReference type="EC" id="4.1.1.23"/>
    </reaction>
</comment>
<feature type="active site" description="For OMPdecase activity" evidence="8">
    <location>
        <position position="150"/>
    </location>
</feature>
<dbReference type="AlphaFoldDB" id="A0A433QDW7"/>
<dbReference type="Gene3D" id="3.20.20.70">
    <property type="entry name" value="Aldolase class I"/>
    <property type="match status" value="1"/>
</dbReference>
<feature type="coiled-coil region" evidence="11">
    <location>
        <begin position="925"/>
        <end position="959"/>
    </location>
</feature>
<evidence type="ECO:0000313" key="15">
    <source>
        <dbReference type="Proteomes" id="UP000274822"/>
    </source>
</evidence>
<dbReference type="EC" id="4.1.1.23" evidence="3 10"/>
<dbReference type="InterPro" id="IPR011060">
    <property type="entry name" value="RibuloseP-bd_barrel"/>
</dbReference>
<dbReference type="GO" id="GO:0004588">
    <property type="term" value="F:orotate phosphoribosyltransferase activity"/>
    <property type="evidence" value="ECO:0007669"/>
    <property type="project" value="TreeGrafter"/>
</dbReference>
<evidence type="ECO:0000259" key="13">
    <source>
        <dbReference type="SMART" id="SM00934"/>
    </source>
</evidence>
<sequence>MTFSAVFVNGGRVLVELPWQKTFSKPGGMAQMIEEKDGHFPYPFSRWTAFRSFSLTTMSSNLRKTYTERAAVHPNPCARTFLELMERKRSNLSVAVDVTSKTELLEIAGKVGPYICLLKTHIDIVNDFDQDLVDQLKALSKKHDFMIFEDRKFADIGNTVKLQYGFGIYRIASWADITNCHSVPGEGIISGLKEIGLPLNRGLLLLAEMSSAGSLATGAYTAATVAMARRHQDFVIGFIAMRGMDAEDEGGDFIVMTPGVSLDVAGDGLGQQYRTPREVVVESGGDVVIVGRGIYGKGKNVEEQAKRYRDAGWEAYLERPVPVASKEIRYRRVTVRGIVSKFRFLHKIRQRFVRFGITCILYPLARSQRISPLYHKHPFPHDVTESKIVREDKCGDIHTYGYLSHPRGLMQEMKYGERISWDSHRRYQPIPRRGRKGVRYFVWIGDFQSRLRGTIWNMARSKAGTFPAQVGGTNRAIPSQGSCEAGPSPGWFDMNEPLHFLGVMGLGRALGDQYPYTEKAQAESHTVNENINLIIANDRLAGCPEYMQIMNIQLNDTDYCNTKKPEHASTIQLDRVETAVPSQHQTSTNAVTLHERVVRLEEHVELLAGQLTNRICHHSHPVHIPLHDIASSATSQGCLSLYKGSEKVLLEMASTKTVECEVLKMALATQTAKVESLKTAVAAKDQRIAELERANSGREGDHDQRLENVVVENAAAKAAHEKVSSLEEFSAAKDDKIVELQKVITEREGEITRLQELLAEGTKDAKAAHERADEVEELSTIKDDMITELEKSVAEQEVENKQLVDLLAERTTEVKAVQDEADELSRVIRWGLAEFDKDVRFTDVDDNKPQMADRLRRHIESLHEKVSNLEKALVEEREKADDESRSKATSGSTKDFEDLTTKMKNAHLIILKQLQSDVAQRDDRIADLDKMLAGHQNDVHELRKELQTLKNKIVTMESDEIGVFADWPDLLTGVKSARKAQLRAKRRLHNRASSVSEL</sequence>